<keyword evidence="4" id="KW-1185">Reference proteome</keyword>
<dbReference type="EMBL" id="CAXHTA020000016">
    <property type="protein sequence ID" value="CAL5226929.1"/>
    <property type="molecule type" value="Genomic_DNA"/>
</dbReference>
<keyword evidence="2" id="KW-0812">Transmembrane</keyword>
<evidence type="ECO:0000256" key="1">
    <source>
        <dbReference type="SAM" id="MobiDB-lite"/>
    </source>
</evidence>
<sequence>MRCRQLDCVWRTEFMYLYEDDRSADPFDSIKVDWRGRFRINLDRQAHPGSPTKPLILGPSEHFRAWTFFEWDAVPPPLQWASMILAVGLASVAVLAAACAVANKWPGSRIQEYQEAIISGMHKKFGKQDLKDLEDEAEGKTGNSGAKEKLSTGKTKDEAGAKEELSTGAGTKTKDEAGAKEELSTGAGTKDKGEGDKHKDTHGGGGSKSSAGG</sequence>
<feature type="compositionally biased region" description="Basic and acidic residues" evidence="1">
    <location>
        <begin position="172"/>
        <end position="202"/>
    </location>
</feature>
<feature type="region of interest" description="Disordered" evidence="1">
    <location>
        <begin position="134"/>
        <end position="213"/>
    </location>
</feature>
<protein>
    <submittedName>
        <fullName evidence="3">G9807 protein</fullName>
    </submittedName>
</protein>
<feature type="transmembrane region" description="Helical" evidence="2">
    <location>
        <begin position="80"/>
        <end position="102"/>
    </location>
</feature>
<keyword evidence="2" id="KW-1133">Transmembrane helix</keyword>
<evidence type="ECO:0000313" key="4">
    <source>
        <dbReference type="Proteomes" id="UP001497392"/>
    </source>
</evidence>
<dbReference type="Proteomes" id="UP001497392">
    <property type="component" value="Unassembled WGS sequence"/>
</dbReference>
<evidence type="ECO:0000256" key="2">
    <source>
        <dbReference type="SAM" id="Phobius"/>
    </source>
</evidence>
<comment type="caution">
    <text evidence="3">The sequence shown here is derived from an EMBL/GenBank/DDBJ whole genome shotgun (WGS) entry which is preliminary data.</text>
</comment>
<proteinExistence type="predicted"/>
<organism evidence="3 4">
    <name type="scientific">Coccomyxa viridis</name>
    <dbReference type="NCBI Taxonomy" id="1274662"/>
    <lineage>
        <taxon>Eukaryota</taxon>
        <taxon>Viridiplantae</taxon>
        <taxon>Chlorophyta</taxon>
        <taxon>core chlorophytes</taxon>
        <taxon>Trebouxiophyceae</taxon>
        <taxon>Trebouxiophyceae incertae sedis</taxon>
        <taxon>Coccomyxaceae</taxon>
        <taxon>Coccomyxa</taxon>
    </lineage>
</organism>
<reference evidence="3 4" key="1">
    <citation type="submission" date="2024-06" db="EMBL/GenBank/DDBJ databases">
        <authorList>
            <person name="Kraege A."/>
            <person name="Thomma B."/>
        </authorList>
    </citation>
    <scope>NUCLEOTIDE SEQUENCE [LARGE SCALE GENOMIC DNA]</scope>
</reference>
<feature type="compositionally biased region" description="Basic and acidic residues" evidence="1">
    <location>
        <begin position="146"/>
        <end position="165"/>
    </location>
</feature>
<evidence type="ECO:0000313" key="3">
    <source>
        <dbReference type="EMBL" id="CAL5226929.1"/>
    </source>
</evidence>
<feature type="compositionally biased region" description="Gly residues" evidence="1">
    <location>
        <begin position="203"/>
        <end position="213"/>
    </location>
</feature>
<accession>A0ABP1G8R2</accession>
<name>A0ABP1G8R2_9CHLO</name>
<keyword evidence="2" id="KW-0472">Membrane</keyword>
<gene>
    <name evidence="3" type="primary">g9807</name>
    <name evidence="3" type="ORF">VP750_LOCUS8835</name>
</gene>